<dbReference type="Proteomes" id="UP000291838">
    <property type="component" value="Unassembled WGS sequence"/>
</dbReference>
<dbReference type="RefSeq" id="WP_129472990.1">
    <property type="nucleotide sequence ID" value="NZ_SDWS01000001.1"/>
</dbReference>
<dbReference type="EMBL" id="SDWS01000001">
    <property type="protein sequence ID" value="RYB96037.1"/>
    <property type="molecule type" value="Genomic_DNA"/>
</dbReference>
<gene>
    <name evidence="1" type="ORF">EUA06_00070</name>
</gene>
<reference evidence="1 2" key="1">
    <citation type="submission" date="2019-01" db="EMBL/GenBank/DDBJ databases">
        <title>Novel species of Nocardioides.</title>
        <authorList>
            <person name="Liu Q."/>
            <person name="Xin Y.-H."/>
        </authorList>
    </citation>
    <scope>NUCLEOTIDE SEQUENCE [LARGE SCALE GENOMIC DNA]</scope>
    <source>
        <strain evidence="1 2">HLT3-15</strain>
    </source>
</reference>
<proteinExistence type="predicted"/>
<sequence length="111" mass="12494">MPATQVSGRHTRIDATLDGVVLSRSKSRSRRHEVERVELVGWDRVVGASMLKSRSGRPVVRLAVDGHEAAEHHRDDPFSVKLQSGSLAAAQEFVDHVNFEVDVRRRWRSVT</sequence>
<dbReference type="OrthoDB" id="3790354at2"/>
<organism evidence="1 2">
    <name type="scientific">Nocardioides glacieisoli</name>
    <dbReference type="NCBI Taxonomy" id="1168730"/>
    <lineage>
        <taxon>Bacteria</taxon>
        <taxon>Bacillati</taxon>
        <taxon>Actinomycetota</taxon>
        <taxon>Actinomycetes</taxon>
        <taxon>Propionibacteriales</taxon>
        <taxon>Nocardioidaceae</taxon>
        <taxon>Nocardioides</taxon>
    </lineage>
</organism>
<name>A0A4Q2S334_9ACTN</name>
<evidence type="ECO:0000313" key="2">
    <source>
        <dbReference type="Proteomes" id="UP000291838"/>
    </source>
</evidence>
<evidence type="ECO:0000313" key="1">
    <source>
        <dbReference type="EMBL" id="RYB96037.1"/>
    </source>
</evidence>
<keyword evidence="2" id="KW-1185">Reference proteome</keyword>
<protein>
    <submittedName>
        <fullName evidence="1">Uncharacterized protein</fullName>
    </submittedName>
</protein>
<dbReference type="AlphaFoldDB" id="A0A4Q2S334"/>
<accession>A0A4Q2S334</accession>
<comment type="caution">
    <text evidence="1">The sequence shown here is derived from an EMBL/GenBank/DDBJ whole genome shotgun (WGS) entry which is preliminary data.</text>
</comment>